<keyword evidence="2" id="KW-0732">Signal</keyword>
<feature type="domain" description="Nematode cuticle collagen N-terminal" evidence="3">
    <location>
        <begin position="25"/>
        <end position="65"/>
    </location>
</feature>
<dbReference type="EMBL" id="JARK01000630">
    <property type="protein sequence ID" value="EYC35548.1"/>
    <property type="molecule type" value="Genomic_DNA"/>
</dbReference>
<evidence type="ECO:0000259" key="3">
    <source>
        <dbReference type="Pfam" id="PF01484"/>
    </source>
</evidence>
<name>A0A016W9A2_9BILA</name>
<proteinExistence type="predicted"/>
<feature type="signal peptide" evidence="2">
    <location>
        <begin position="1"/>
        <end position="21"/>
    </location>
</feature>
<accession>A0A016W9A2</accession>
<feature type="chain" id="PRO_5001491622" description="Nematode cuticle collagen N-terminal domain-containing protein" evidence="2">
    <location>
        <begin position="22"/>
        <end position="66"/>
    </location>
</feature>
<gene>
    <name evidence="4" type="primary">Acey_s1030.g3440</name>
    <name evidence="4" type="ORF">Y032_1030g3440</name>
</gene>
<evidence type="ECO:0000256" key="1">
    <source>
        <dbReference type="ARBA" id="ARBA00022737"/>
    </source>
</evidence>
<evidence type="ECO:0000256" key="2">
    <source>
        <dbReference type="SAM" id="SignalP"/>
    </source>
</evidence>
<dbReference type="InterPro" id="IPR002486">
    <property type="entry name" value="Col_cuticle_N"/>
</dbReference>
<keyword evidence="5" id="KW-1185">Reference proteome</keyword>
<dbReference type="GO" id="GO:0042302">
    <property type="term" value="F:structural constituent of cuticle"/>
    <property type="evidence" value="ECO:0007669"/>
    <property type="project" value="InterPro"/>
</dbReference>
<comment type="caution">
    <text evidence="4">The sequence shown here is derived from an EMBL/GenBank/DDBJ whole genome shotgun (WGS) entry which is preliminary data.</text>
</comment>
<dbReference type="Proteomes" id="UP000024635">
    <property type="component" value="Unassembled WGS sequence"/>
</dbReference>
<organism evidence="4 5">
    <name type="scientific">Ancylostoma ceylanicum</name>
    <dbReference type="NCBI Taxonomy" id="53326"/>
    <lineage>
        <taxon>Eukaryota</taxon>
        <taxon>Metazoa</taxon>
        <taxon>Ecdysozoa</taxon>
        <taxon>Nematoda</taxon>
        <taxon>Chromadorea</taxon>
        <taxon>Rhabditida</taxon>
        <taxon>Rhabditina</taxon>
        <taxon>Rhabditomorpha</taxon>
        <taxon>Strongyloidea</taxon>
        <taxon>Ancylostomatidae</taxon>
        <taxon>Ancylostomatinae</taxon>
        <taxon>Ancylostoma</taxon>
    </lineage>
</organism>
<evidence type="ECO:0000313" key="4">
    <source>
        <dbReference type="EMBL" id="EYC35548.1"/>
    </source>
</evidence>
<evidence type="ECO:0000313" key="5">
    <source>
        <dbReference type="Proteomes" id="UP000024635"/>
    </source>
</evidence>
<protein>
    <recommendedName>
        <fullName evidence="3">Nematode cuticle collagen N-terminal domain-containing protein</fullName>
    </recommendedName>
</protein>
<dbReference type="AlphaFoldDB" id="A0A016W9A2"/>
<dbReference type="Pfam" id="PF01484">
    <property type="entry name" value="Col_cuticle_N"/>
    <property type="match status" value="1"/>
</dbReference>
<reference evidence="5" key="1">
    <citation type="journal article" date="2015" name="Nat. Genet.">
        <title>The genome and transcriptome of the zoonotic hookworm Ancylostoma ceylanicum identify infection-specific gene families.</title>
        <authorList>
            <person name="Schwarz E.M."/>
            <person name="Hu Y."/>
            <person name="Antoshechkin I."/>
            <person name="Miller M.M."/>
            <person name="Sternberg P.W."/>
            <person name="Aroian R.V."/>
        </authorList>
    </citation>
    <scope>NUCLEOTIDE SEQUENCE</scope>
    <source>
        <strain evidence="5">HY135</strain>
    </source>
</reference>
<sequence length="66" mass="6981">MLTAIILVLLLISFFFRMGSATVGAASVAAAVATVVALAGIAVIVRDIDDMRSEIETSMKEVKVRK</sequence>
<keyword evidence="1" id="KW-0677">Repeat</keyword>